<evidence type="ECO:0000256" key="2">
    <source>
        <dbReference type="ARBA" id="ARBA00022692"/>
    </source>
</evidence>
<proteinExistence type="predicted"/>
<keyword evidence="1" id="KW-1003">Cell membrane</keyword>
<reference evidence="7 8" key="1">
    <citation type="journal article" date="2020" name="Microorganisms">
        <title>Osmotic Adaptation and Compatible Solute Biosynthesis of Phototrophic Bacteria as Revealed from Genome Analyses.</title>
        <authorList>
            <person name="Imhoff J.F."/>
            <person name="Rahn T."/>
            <person name="Kunzel S."/>
            <person name="Keller A."/>
            <person name="Neulinger S.C."/>
        </authorList>
    </citation>
    <scope>NUCLEOTIDE SEQUENCE [LARGE SCALE GENOMIC DNA]</scope>
    <source>
        <strain evidence="7 8">DSM 21303</strain>
    </source>
</reference>
<dbReference type="SUPFAM" id="SSF53300">
    <property type="entry name" value="vWA-like"/>
    <property type="match status" value="1"/>
</dbReference>
<feature type="domain" description="VWFA" evidence="6">
    <location>
        <begin position="102"/>
        <end position="297"/>
    </location>
</feature>
<evidence type="ECO:0000259" key="6">
    <source>
        <dbReference type="PROSITE" id="PS50234"/>
    </source>
</evidence>
<organism evidence="7 8">
    <name type="scientific">Thiocapsa imhoffii</name>
    <dbReference type="NCBI Taxonomy" id="382777"/>
    <lineage>
        <taxon>Bacteria</taxon>
        <taxon>Pseudomonadati</taxon>
        <taxon>Pseudomonadota</taxon>
        <taxon>Gammaproteobacteria</taxon>
        <taxon>Chromatiales</taxon>
        <taxon>Chromatiaceae</taxon>
        <taxon>Thiocapsa</taxon>
    </lineage>
</organism>
<evidence type="ECO:0000313" key="7">
    <source>
        <dbReference type="EMBL" id="MBK1645040.1"/>
    </source>
</evidence>
<dbReference type="InterPro" id="IPR036465">
    <property type="entry name" value="vWFA_dom_sf"/>
</dbReference>
<evidence type="ECO:0000256" key="3">
    <source>
        <dbReference type="ARBA" id="ARBA00022989"/>
    </source>
</evidence>
<protein>
    <submittedName>
        <fullName evidence="7">VWA domain-containing protein</fullName>
    </submittedName>
</protein>
<keyword evidence="2 5" id="KW-0812">Transmembrane</keyword>
<evidence type="ECO:0000256" key="5">
    <source>
        <dbReference type="SAM" id="Phobius"/>
    </source>
</evidence>
<dbReference type="PANTHER" id="PTHR22550">
    <property type="entry name" value="SPORE GERMINATION PROTEIN"/>
    <property type="match status" value="1"/>
</dbReference>
<dbReference type="SMART" id="SM00327">
    <property type="entry name" value="VWA"/>
    <property type="match status" value="1"/>
</dbReference>
<accession>A0A9X0WIC6</accession>
<dbReference type="Pfam" id="PF00092">
    <property type="entry name" value="VWA"/>
    <property type="match status" value="1"/>
</dbReference>
<evidence type="ECO:0000256" key="4">
    <source>
        <dbReference type="ARBA" id="ARBA00023136"/>
    </source>
</evidence>
<comment type="caution">
    <text evidence="7">The sequence shown here is derived from an EMBL/GenBank/DDBJ whole genome shotgun (WGS) entry which is preliminary data.</text>
</comment>
<dbReference type="Gene3D" id="3.40.50.410">
    <property type="entry name" value="von Willebrand factor, type A domain"/>
    <property type="match status" value="1"/>
</dbReference>
<evidence type="ECO:0000313" key="8">
    <source>
        <dbReference type="Proteomes" id="UP001138802"/>
    </source>
</evidence>
<keyword evidence="8" id="KW-1185">Reference proteome</keyword>
<dbReference type="Proteomes" id="UP001138802">
    <property type="component" value="Unassembled WGS sequence"/>
</dbReference>
<dbReference type="InterPro" id="IPR002035">
    <property type="entry name" value="VWF_A"/>
</dbReference>
<dbReference type="PROSITE" id="PS50234">
    <property type="entry name" value="VWFA"/>
    <property type="match status" value="1"/>
</dbReference>
<feature type="transmembrane region" description="Helical" evidence="5">
    <location>
        <begin position="67"/>
        <end position="85"/>
    </location>
</feature>
<sequence>MFEFHWPWAALLLPLPLLLHWLWPERGDAADRTQTLEGQQVTLRHPQLSTLEAAFSVRRPRLRLGGWLYRLLLALLWIALVLTLMRPQWLMPYTEISTPGYDLMIAVDASHSMEALDFTVEGRPVNRMSVVRGVMGRFIDGRNGDRVGLVVFGTQAFVLAPLSLDRLAVRQLLDGIVPSIAGPATALGDAIALGAARLRERPEGSRILIVIADGDNNAGHFSPLESADLARQLGVRVYVIGVGSTEARIPILEEGVVRYRDDLTMDEGTLQEIAERTGGAYFRATDTRALETISARIDQLEKTEAETRTAYLPQPLYRWPLGVALIALLALGLFPAGRARFLTGPTP</sequence>
<gene>
    <name evidence="7" type="ORF">CKO25_10325</name>
</gene>
<dbReference type="AlphaFoldDB" id="A0A9X0WIC6"/>
<dbReference type="InterPro" id="IPR050768">
    <property type="entry name" value="UPF0353/GerABKA_families"/>
</dbReference>
<dbReference type="RefSeq" id="WP_200387848.1">
    <property type="nucleotide sequence ID" value="NZ_NRSD01000009.1"/>
</dbReference>
<name>A0A9X0WIC6_9GAMM</name>
<evidence type="ECO:0000256" key="1">
    <source>
        <dbReference type="ARBA" id="ARBA00022475"/>
    </source>
</evidence>
<keyword evidence="3 5" id="KW-1133">Transmembrane helix</keyword>
<keyword evidence="4 5" id="KW-0472">Membrane</keyword>
<dbReference type="PANTHER" id="PTHR22550:SF5">
    <property type="entry name" value="LEUCINE ZIPPER PROTEIN 4"/>
    <property type="match status" value="1"/>
</dbReference>
<dbReference type="EMBL" id="NRSD01000009">
    <property type="protein sequence ID" value="MBK1645040.1"/>
    <property type="molecule type" value="Genomic_DNA"/>
</dbReference>